<dbReference type="AlphaFoldDB" id="A0A521AGT5"/>
<sequence length="291" mass="31512">MPAYIICSFDAKSGKAILRDDTALERVSKDILSISIIMLKKLALTILPLICFIYSQAQNTRLIVRAQAKDAKFIGTGIGGAYVTVRNNLTGEILAKGLTAGTSGNTDLMMKGQVRRGLPVIDTATARFEASIAISEPTFVDIEAVAPFTRRNAAVKSTTQVWLIPGKDILGEGVLLEFPGFILDVLSPTTHEFIKLEELKGNLRFKVSLTMMCGCTITKGGVWDANGIEVKAIVKKEGVRINELPLHITAAANIFEGTLKTEAKGNYELVVYAYDAKTGNTGVDKINFVIQ</sequence>
<organism evidence="1 2">
    <name type="scientific">Pedobacter westerhofensis</name>
    <dbReference type="NCBI Taxonomy" id="425512"/>
    <lineage>
        <taxon>Bacteria</taxon>
        <taxon>Pseudomonadati</taxon>
        <taxon>Bacteroidota</taxon>
        <taxon>Sphingobacteriia</taxon>
        <taxon>Sphingobacteriales</taxon>
        <taxon>Sphingobacteriaceae</taxon>
        <taxon>Pedobacter</taxon>
    </lineage>
</organism>
<keyword evidence="2" id="KW-1185">Reference proteome</keyword>
<dbReference type="EMBL" id="FXTN01000001">
    <property type="protein sequence ID" value="SMO34035.1"/>
    <property type="molecule type" value="Genomic_DNA"/>
</dbReference>
<protein>
    <submittedName>
        <fullName evidence="1">Uncharacterized protein</fullName>
    </submittedName>
</protein>
<reference evidence="1 2" key="1">
    <citation type="submission" date="2017-05" db="EMBL/GenBank/DDBJ databases">
        <authorList>
            <person name="Varghese N."/>
            <person name="Submissions S."/>
        </authorList>
    </citation>
    <scope>NUCLEOTIDE SEQUENCE [LARGE SCALE GENOMIC DNA]</scope>
    <source>
        <strain evidence="1 2">DSM 19036</strain>
    </source>
</reference>
<evidence type="ECO:0000313" key="1">
    <source>
        <dbReference type="EMBL" id="SMO34035.1"/>
    </source>
</evidence>
<dbReference type="Proteomes" id="UP000320300">
    <property type="component" value="Unassembled WGS sequence"/>
</dbReference>
<evidence type="ECO:0000313" key="2">
    <source>
        <dbReference type="Proteomes" id="UP000320300"/>
    </source>
</evidence>
<accession>A0A521AGT5</accession>
<proteinExistence type="predicted"/>
<gene>
    <name evidence="1" type="ORF">SAMN06265348_101191</name>
</gene>
<name>A0A521AGT5_9SPHI</name>